<evidence type="ECO:0000256" key="9">
    <source>
        <dbReference type="RuleBase" id="RU003634"/>
    </source>
</evidence>
<dbReference type="GO" id="GO:0016597">
    <property type="term" value="F:amino acid binding"/>
    <property type="evidence" value="ECO:0007669"/>
    <property type="project" value="InterPro"/>
</dbReference>
<dbReference type="SUPFAM" id="SSF53671">
    <property type="entry name" value="Aspartate/ornithine carbamoyltransferase"/>
    <property type="match status" value="1"/>
</dbReference>
<organism evidence="12 13">
    <name type="scientific">Paracidovorax cattleyae</name>
    <dbReference type="NCBI Taxonomy" id="80868"/>
    <lineage>
        <taxon>Bacteria</taxon>
        <taxon>Pseudomonadati</taxon>
        <taxon>Pseudomonadota</taxon>
        <taxon>Betaproteobacteria</taxon>
        <taxon>Burkholderiales</taxon>
        <taxon>Comamonadaceae</taxon>
        <taxon>Paracidovorax</taxon>
    </lineage>
</organism>
<comment type="similarity">
    <text evidence="2">Belongs to the aspartate/ornithine carbamoyltransferase superfamily. ATCase family.</text>
</comment>
<keyword evidence="13" id="KW-1185">Reference proteome</keyword>
<keyword evidence="5" id="KW-0665">Pyrimidine biosynthesis</keyword>
<feature type="domain" description="Aspartate/ornithine carbamoyltransferase Asp/Orn-binding" evidence="10">
    <location>
        <begin position="206"/>
        <end position="356"/>
    </location>
</feature>
<comment type="pathway">
    <text evidence="1">Pyrimidine metabolism; UMP biosynthesis via de novo pathway; (S)-dihydroorotate from bicarbonate: step 2/3.</text>
</comment>
<dbReference type="InterPro" id="IPR002082">
    <property type="entry name" value="Asp_carbamoyltransf"/>
</dbReference>
<protein>
    <recommendedName>
        <fullName evidence="3 8">Aspartate carbamoyltransferase</fullName>
        <ecNumber evidence="3 8">2.1.3.2</ecNumber>
    </recommendedName>
</protein>
<dbReference type="Pfam" id="PF02729">
    <property type="entry name" value="OTCace_N"/>
    <property type="match status" value="1"/>
</dbReference>
<dbReference type="GO" id="GO:0006207">
    <property type="term" value="P:'de novo' pyrimidine nucleobase biosynthetic process"/>
    <property type="evidence" value="ECO:0007669"/>
    <property type="project" value="InterPro"/>
</dbReference>
<evidence type="ECO:0000256" key="6">
    <source>
        <dbReference type="ARBA" id="ARBA00043884"/>
    </source>
</evidence>
<proteinExistence type="inferred from homology"/>
<dbReference type="PANTHER" id="PTHR45753">
    <property type="entry name" value="ORNITHINE CARBAMOYLTRANSFERASE, MITOCHONDRIAL"/>
    <property type="match status" value="1"/>
</dbReference>
<dbReference type="AlphaFoldDB" id="A0A1H0K573"/>
<dbReference type="EMBL" id="FNJL01000001">
    <property type="protein sequence ID" value="SDO51036.1"/>
    <property type="molecule type" value="Genomic_DNA"/>
</dbReference>
<dbReference type="InterPro" id="IPR036901">
    <property type="entry name" value="Asp/Orn_carbamoylTrfase_sf"/>
</dbReference>
<evidence type="ECO:0000313" key="13">
    <source>
        <dbReference type="Proteomes" id="UP000199317"/>
    </source>
</evidence>
<evidence type="ECO:0000259" key="10">
    <source>
        <dbReference type="Pfam" id="PF00185"/>
    </source>
</evidence>
<dbReference type="InterPro" id="IPR006132">
    <property type="entry name" value="Asp/Orn_carbamoyltranf_P-bd"/>
</dbReference>
<dbReference type="InterPro" id="IPR006130">
    <property type="entry name" value="Asp/Orn_carbamoylTrfase"/>
</dbReference>
<dbReference type="GO" id="GO:0005829">
    <property type="term" value="C:cytosol"/>
    <property type="evidence" value="ECO:0007669"/>
    <property type="project" value="TreeGrafter"/>
</dbReference>
<reference evidence="13" key="1">
    <citation type="submission" date="2016-10" db="EMBL/GenBank/DDBJ databases">
        <authorList>
            <person name="Varghese N."/>
            <person name="Submissions S."/>
        </authorList>
    </citation>
    <scope>NUCLEOTIDE SEQUENCE [LARGE SCALE GENOMIC DNA]</scope>
    <source>
        <strain evidence="13">DSM 17101</strain>
    </source>
</reference>
<dbReference type="GO" id="GO:0044205">
    <property type="term" value="P:'de novo' UMP biosynthetic process"/>
    <property type="evidence" value="ECO:0007669"/>
    <property type="project" value="UniProtKB-UniPathway"/>
</dbReference>
<evidence type="ECO:0000256" key="4">
    <source>
        <dbReference type="ARBA" id="ARBA00022679"/>
    </source>
</evidence>
<gene>
    <name evidence="12" type="ORF">SAMN04489708_10188</name>
</gene>
<dbReference type="Gene3D" id="3.40.50.1370">
    <property type="entry name" value="Aspartate/ornithine carbamoyltransferase"/>
    <property type="match status" value="2"/>
</dbReference>
<comment type="function">
    <text evidence="6">Catalyzes the condensation of carbamoyl phosphate and aspartate to form carbamoyl aspartate and inorganic phosphate, the committed step in the de novo pyrimidine nucleotide biosynthesis pathway.</text>
</comment>
<name>A0A1H0K573_9BURK</name>
<evidence type="ECO:0000256" key="7">
    <source>
        <dbReference type="ARBA" id="ARBA00048859"/>
    </source>
</evidence>
<evidence type="ECO:0000256" key="3">
    <source>
        <dbReference type="ARBA" id="ARBA00013008"/>
    </source>
</evidence>
<feature type="domain" description="Aspartate/ornithine carbamoyltransferase carbamoyl-P binding" evidence="11">
    <location>
        <begin position="60"/>
        <end position="198"/>
    </location>
</feature>
<dbReference type="NCBIfam" id="TIGR00670">
    <property type="entry name" value="asp_carb_tr"/>
    <property type="match status" value="1"/>
</dbReference>
<dbReference type="PRINTS" id="PR00101">
    <property type="entry name" value="ATCASE"/>
</dbReference>
<dbReference type="PROSITE" id="PS00097">
    <property type="entry name" value="CARBAMOYLTRANSFERASE"/>
    <property type="match status" value="1"/>
</dbReference>
<evidence type="ECO:0000313" key="12">
    <source>
        <dbReference type="EMBL" id="SDO51036.1"/>
    </source>
</evidence>
<accession>A0A1H0K573</accession>
<dbReference type="GO" id="GO:0006520">
    <property type="term" value="P:amino acid metabolic process"/>
    <property type="evidence" value="ECO:0007669"/>
    <property type="project" value="InterPro"/>
</dbReference>
<evidence type="ECO:0000256" key="5">
    <source>
        <dbReference type="ARBA" id="ARBA00022975"/>
    </source>
</evidence>
<dbReference type="UniPathway" id="UPA00070">
    <property type="reaction ID" value="UER00116"/>
</dbReference>
<dbReference type="Pfam" id="PF00185">
    <property type="entry name" value="OTCace"/>
    <property type="match status" value="1"/>
</dbReference>
<keyword evidence="4 9" id="KW-0808">Transferase</keyword>
<dbReference type="Proteomes" id="UP000199317">
    <property type="component" value="Unassembled WGS sequence"/>
</dbReference>
<dbReference type="GO" id="GO:0004070">
    <property type="term" value="F:aspartate carbamoyltransferase activity"/>
    <property type="evidence" value="ECO:0007669"/>
    <property type="project" value="UniProtKB-UniRule"/>
</dbReference>
<dbReference type="PANTHER" id="PTHR45753:SF6">
    <property type="entry name" value="ASPARTATE CARBAMOYLTRANSFERASE"/>
    <property type="match status" value="1"/>
</dbReference>
<evidence type="ECO:0000256" key="1">
    <source>
        <dbReference type="ARBA" id="ARBA00004852"/>
    </source>
</evidence>
<dbReference type="EC" id="2.1.3.2" evidence="3 8"/>
<comment type="catalytic activity">
    <reaction evidence="7">
        <text>carbamoyl phosphate + L-aspartate = N-carbamoyl-L-aspartate + phosphate + H(+)</text>
        <dbReference type="Rhea" id="RHEA:20013"/>
        <dbReference type="ChEBI" id="CHEBI:15378"/>
        <dbReference type="ChEBI" id="CHEBI:29991"/>
        <dbReference type="ChEBI" id="CHEBI:32814"/>
        <dbReference type="ChEBI" id="CHEBI:43474"/>
        <dbReference type="ChEBI" id="CHEBI:58228"/>
        <dbReference type="EC" id="2.1.3.2"/>
    </reaction>
</comment>
<sequence>MIFMFRIRKKNFSYGSPGKKIEAESQLIRTTRLFPVSQCPRPLPADGHPRTPGPRAARQNLVSIDDWSRGDIENLLDVTEDIRRHPGEFAYSLAGSLVCTAFFEPSTRTRLSFEAAAHRLGAKVLSMGDMQNTRMGLGESASDTLRMAGYYADLVVARHAQDGMVERMAQELDVPVVNAGEGLHRHPTQTLIDLFTLRKHFGTLDGLRVGICGGLRYSRAAKSLLAGLRAFRDVRVHVVDAVGDADAVQAQHVPLAQVAGAGVQEHACAADLLGQVDVVYVVRVQREQYRDAASHGVQLERCRVDRRLLQGLRGGMVVMHCLPRGAELPEDVDDTPFNHYFRQAANGVAVRMAVLQRYLGRFRLTTAALMGDRLHLDIAPPSSPNRSVAW</sequence>
<evidence type="ECO:0000256" key="8">
    <source>
        <dbReference type="NCBIfam" id="TIGR00670"/>
    </source>
</evidence>
<dbReference type="PRINTS" id="PR00100">
    <property type="entry name" value="AOTCASE"/>
</dbReference>
<evidence type="ECO:0000259" key="11">
    <source>
        <dbReference type="Pfam" id="PF02729"/>
    </source>
</evidence>
<evidence type="ECO:0000256" key="2">
    <source>
        <dbReference type="ARBA" id="ARBA00008896"/>
    </source>
</evidence>
<dbReference type="InterPro" id="IPR006131">
    <property type="entry name" value="Asp_carbamoyltransf_Asp/Orn-bd"/>
</dbReference>